<sequence length="158" mass="17300">MDKISIPPDQSGYTVANGTGVKSTLLDGGLGRYRLDILNASSTVSCAWTVNRSEYDYLMAFFRVNEKNGGAAFLIDLILDTHLPEERTARLIPASWGLTQQAGTGYTVGCQLEVEAIPSDEDYDQSLVDVIGAYDSAEKAIIIMNLLHKLVHYDLPVE</sequence>
<proteinExistence type="predicted"/>
<reference evidence="1" key="1">
    <citation type="submission" date="2021-07" db="EMBL/GenBank/DDBJ databases">
        <authorList>
            <person name="Roth S.J."/>
            <person name="Krukonis G.P."/>
            <person name="Delesalle V.A."/>
        </authorList>
    </citation>
    <scope>NUCLEOTIDE SEQUENCE</scope>
</reference>
<organism evidence="1 2">
    <name type="scientific">Erwinia phage AH03</name>
    <dbReference type="NCBI Taxonomy" id="2869568"/>
    <lineage>
        <taxon>Viruses</taxon>
        <taxon>Duplodnaviria</taxon>
        <taxon>Heunggongvirae</taxon>
        <taxon>Uroviricota</taxon>
        <taxon>Caudoviricetes</taxon>
        <taxon>Ahotrevirus</taxon>
        <taxon>Ahotrevirus AH03</taxon>
    </lineage>
</organism>
<protein>
    <submittedName>
        <fullName evidence="1">Minor tail protein</fullName>
    </submittedName>
</protein>
<accession>A0AAE7X0C6</accession>
<dbReference type="EMBL" id="MZ501266">
    <property type="protein sequence ID" value="QZA70462.1"/>
    <property type="molecule type" value="Genomic_DNA"/>
</dbReference>
<gene>
    <name evidence="1" type="primary">49</name>
    <name evidence="1" type="ORF">AH03_49</name>
</gene>
<evidence type="ECO:0000313" key="2">
    <source>
        <dbReference type="Proteomes" id="UP000828678"/>
    </source>
</evidence>
<evidence type="ECO:0000313" key="1">
    <source>
        <dbReference type="EMBL" id="QZA70462.1"/>
    </source>
</evidence>
<keyword evidence="2" id="KW-1185">Reference proteome</keyword>
<name>A0AAE7X0C6_9CAUD</name>
<dbReference type="Proteomes" id="UP000828678">
    <property type="component" value="Segment"/>
</dbReference>